<feature type="transmembrane region" description="Helical" evidence="7">
    <location>
        <begin position="326"/>
        <end position="350"/>
    </location>
</feature>
<dbReference type="EMBL" id="JAULJQ010000005">
    <property type="protein sequence ID" value="MDO2409458.1"/>
    <property type="molecule type" value="Genomic_DNA"/>
</dbReference>
<evidence type="ECO:0000256" key="1">
    <source>
        <dbReference type="ARBA" id="ARBA00004429"/>
    </source>
</evidence>
<reference evidence="8 9" key="1">
    <citation type="submission" date="2023-06" db="EMBL/GenBank/DDBJ databases">
        <title>Campylobacter magnum sp. nov., isolated from cecal contents of domestic pigs (Sus scrofa domesticus).</title>
        <authorList>
            <person name="Papic B."/>
            <person name="Gruntar I."/>
        </authorList>
    </citation>
    <scope>NUCLEOTIDE SEQUENCE [LARGE SCALE GENOMIC DNA]</scope>
    <source>
        <strain evidence="9">34484-21</strain>
    </source>
</reference>
<evidence type="ECO:0000256" key="6">
    <source>
        <dbReference type="ARBA" id="ARBA00023136"/>
    </source>
</evidence>
<proteinExistence type="inferred from homology"/>
<comment type="subcellular location">
    <subcellularLocation>
        <location evidence="1">Cell inner membrane</location>
        <topology evidence="1">Multi-pass membrane protein</topology>
    </subcellularLocation>
    <subcellularLocation>
        <location evidence="7">Cell membrane</location>
        <topology evidence="7">Multi-pass membrane protein</topology>
    </subcellularLocation>
</comment>
<keyword evidence="7" id="KW-0813">Transport</keyword>
<dbReference type="Proteomes" id="UP001171111">
    <property type="component" value="Unassembled WGS sequence"/>
</dbReference>
<feature type="transmembrane region" description="Helical" evidence="7">
    <location>
        <begin position="206"/>
        <end position="239"/>
    </location>
</feature>
<dbReference type="NCBIfam" id="NF007112">
    <property type="entry name" value="PRK09561.1"/>
    <property type="match status" value="1"/>
</dbReference>
<keyword evidence="7" id="KW-0915">Sodium</keyword>
<evidence type="ECO:0000256" key="2">
    <source>
        <dbReference type="ARBA" id="ARBA00022475"/>
    </source>
</evidence>
<keyword evidence="4 7" id="KW-0812">Transmembrane</keyword>
<organism evidence="8 9">
    <name type="scientific">Campylobacter magnus</name>
    <dbReference type="NCBI Taxonomy" id="3026462"/>
    <lineage>
        <taxon>Bacteria</taxon>
        <taxon>Pseudomonadati</taxon>
        <taxon>Campylobacterota</taxon>
        <taxon>Epsilonproteobacteria</taxon>
        <taxon>Campylobacterales</taxon>
        <taxon>Campylobacteraceae</taxon>
        <taxon>Campylobacter</taxon>
    </lineage>
</organism>
<keyword evidence="2 7" id="KW-1003">Cell membrane</keyword>
<evidence type="ECO:0000313" key="9">
    <source>
        <dbReference type="Proteomes" id="UP001171111"/>
    </source>
</evidence>
<dbReference type="NCBIfam" id="NF007111">
    <property type="entry name" value="PRK09560.1"/>
    <property type="match status" value="1"/>
</dbReference>
<keyword evidence="7" id="KW-0050">Antiport</keyword>
<comment type="catalytic activity">
    <reaction evidence="7">
        <text>Na(+)(in) + 2 H(+)(out) = Na(+)(out) + 2 H(+)(in)</text>
        <dbReference type="Rhea" id="RHEA:29251"/>
        <dbReference type="ChEBI" id="CHEBI:15378"/>
        <dbReference type="ChEBI" id="CHEBI:29101"/>
    </reaction>
</comment>
<dbReference type="RefSeq" id="WP_273933566.1">
    <property type="nucleotide sequence ID" value="NZ_JAQSLJ010000001.1"/>
</dbReference>
<evidence type="ECO:0000256" key="4">
    <source>
        <dbReference type="ARBA" id="ARBA00022692"/>
    </source>
</evidence>
<keyword evidence="5 7" id="KW-1133">Transmembrane helix</keyword>
<comment type="similarity">
    <text evidence="7">Belongs to the NhaA Na(+)/H(+) (TC 2.A.33) antiporter family.</text>
</comment>
<feature type="transmembrane region" description="Helical" evidence="7">
    <location>
        <begin position="153"/>
        <end position="174"/>
    </location>
</feature>
<keyword evidence="7" id="KW-0406">Ion transport</keyword>
<dbReference type="InterPro" id="IPR004670">
    <property type="entry name" value="NhaA"/>
</dbReference>
<feature type="transmembrane region" description="Helical" evidence="7">
    <location>
        <begin position="58"/>
        <end position="78"/>
    </location>
</feature>
<keyword evidence="6 7" id="KW-0472">Membrane</keyword>
<protein>
    <recommendedName>
        <fullName evidence="7">Na(+)/H(+) antiporter NhaA</fullName>
    </recommendedName>
    <alternativeName>
        <fullName evidence="7">Sodium/proton antiporter NhaA</fullName>
    </alternativeName>
</protein>
<feature type="transmembrane region" description="Helical" evidence="7">
    <location>
        <begin position="120"/>
        <end position="141"/>
    </location>
</feature>
<feature type="transmembrane region" description="Helical" evidence="7">
    <location>
        <begin position="290"/>
        <end position="314"/>
    </location>
</feature>
<dbReference type="PANTHER" id="PTHR30341">
    <property type="entry name" value="SODIUM ION/PROTON ANTIPORTER NHAA-RELATED"/>
    <property type="match status" value="1"/>
</dbReference>
<evidence type="ECO:0000313" key="8">
    <source>
        <dbReference type="EMBL" id="MDO2409458.1"/>
    </source>
</evidence>
<evidence type="ECO:0000256" key="7">
    <source>
        <dbReference type="HAMAP-Rule" id="MF_01844"/>
    </source>
</evidence>
<dbReference type="NCBIfam" id="TIGR00773">
    <property type="entry name" value="NhaA"/>
    <property type="match status" value="1"/>
</dbReference>
<keyword evidence="7" id="KW-0739">Sodium transport</keyword>
<dbReference type="InterPro" id="IPR023171">
    <property type="entry name" value="Na/H_antiporter_dom_sf"/>
</dbReference>
<accession>A0ABT8T7D7</accession>
<feature type="transmembrane region" description="Helical" evidence="7">
    <location>
        <begin position="259"/>
        <end position="278"/>
    </location>
</feature>
<dbReference type="Gene3D" id="1.20.1530.10">
    <property type="entry name" value="Na+/H+ antiporter like domain"/>
    <property type="match status" value="1"/>
</dbReference>
<feature type="transmembrane region" description="Helical" evidence="7">
    <location>
        <begin position="180"/>
        <end position="199"/>
    </location>
</feature>
<feature type="transmembrane region" description="Helical" evidence="7">
    <location>
        <begin position="362"/>
        <end position="383"/>
    </location>
</feature>
<dbReference type="Pfam" id="PF06965">
    <property type="entry name" value="Na_H_antiport_1"/>
    <property type="match status" value="1"/>
</dbReference>
<dbReference type="PANTHER" id="PTHR30341:SF0">
    <property type="entry name" value="NA(+)_H(+) ANTIPORTER NHAA"/>
    <property type="match status" value="1"/>
</dbReference>
<comment type="function">
    <text evidence="7">Na(+)/H(+) antiporter that extrudes sodium in exchange for external protons.</text>
</comment>
<evidence type="ECO:0000256" key="5">
    <source>
        <dbReference type="ARBA" id="ARBA00022989"/>
    </source>
</evidence>
<evidence type="ECO:0000256" key="3">
    <source>
        <dbReference type="ARBA" id="ARBA00022519"/>
    </source>
</evidence>
<dbReference type="HAMAP" id="MF_01844">
    <property type="entry name" value="NhaA"/>
    <property type="match status" value="1"/>
</dbReference>
<keyword evidence="3" id="KW-0997">Cell inner membrane</keyword>
<keyword evidence="9" id="KW-1185">Reference proteome</keyword>
<gene>
    <name evidence="7 8" type="primary">nhaA</name>
    <name evidence="8" type="ORF">Q2362_05015</name>
</gene>
<name>A0ABT8T7D7_9BACT</name>
<feature type="transmembrane region" description="Helical" evidence="7">
    <location>
        <begin position="93"/>
        <end position="114"/>
    </location>
</feature>
<sequence>MNLLVRFFRHEAAGGVILMLATLLALICQNSSLSGIYQEILHSEFSIRFRNLEFAEHLVLWINDGLMVIFFFVVGLELKKEVREGELSKPSQIALPAIGALGGVVIPAVIFWLFNHGDDFAIRGWAIPTATDIAFAVGILALLGKRVPSGLKIFLLTLAVVDDLCAILIIALFYTDHLSMTSFLIAGFLLGVMWLLNYARVAKKSVFVFLTFLLWISVLNSGVHATIAGVLAAFCIPTVDRNGNRMLDEFYHDLEGVTNFFILPIFAFVNAGVALTGINPNQLLNSVSYGIFFGLFFGKQLGIFIFTFVFIKILRLGSLPSGATWTQLYGVCILGGIGFTMSLFVNGLAYENSDKFFFADKLSILVASFASGLLGYLFLYFYSKVNEKKLSEN</sequence>
<comment type="caution">
    <text evidence="8">The sequence shown here is derived from an EMBL/GenBank/DDBJ whole genome shotgun (WGS) entry which is preliminary data.</text>
</comment>